<accession>A0ABY3G885</accession>
<comment type="caution">
    <text evidence="1">The sequence shown here is derived from an EMBL/GenBank/DDBJ whole genome shotgun (WGS) entry which is preliminary data.</text>
</comment>
<reference evidence="1 2" key="1">
    <citation type="submission" date="2019-07" db="EMBL/GenBank/DDBJ databases">
        <title>Rapid identification of Enteric Bacteria from Whole Genome Sequences (WGS) using Average Nucleotide Identity (ANI).</title>
        <authorList>
            <person name="Lane C."/>
        </authorList>
    </citation>
    <scope>NUCLEOTIDE SEQUENCE [LARGE SCALE GENOMIC DNA]</scope>
    <source>
        <strain evidence="1 2">2013D-9588</strain>
    </source>
</reference>
<proteinExistence type="predicted"/>
<evidence type="ECO:0000313" key="2">
    <source>
        <dbReference type="Proteomes" id="UP000321599"/>
    </source>
</evidence>
<organism evidence="1 2">
    <name type="scientific">Campylobacter lanienae</name>
    <dbReference type="NCBI Taxonomy" id="75658"/>
    <lineage>
        <taxon>Bacteria</taxon>
        <taxon>Pseudomonadati</taxon>
        <taxon>Campylobacterota</taxon>
        <taxon>Epsilonproteobacteria</taxon>
        <taxon>Campylobacterales</taxon>
        <taxon>Campylobacteraceae</taxon>
        <taxon>Campylobacter</taxon>
    </lineage>
</organism>
<keyword evidence="2" id="KW-1185">Reference proteome</keyword>
<protein>
    <submittedName>
        <fullName evidence="1">Uncharacterized protein</fullName>
    </submittedName>
</protein>
<dbReference type="Proteomes" id="UP000321599">
    <property type="component" value="Unassembled WGS sequence"/>
</dbReference>
<dbReference type="EMBL" id="VOAV01000026">
    <property type="protein sequence ID" value="TWO28310.1"/>
    <property type="molecule type" value="Genomic_DNA"/>
</dbReference>
<evidence type="ECO:0000313" key="1">
    <source>
        <dbReference type="EMBL" id="TWO28310.1"/>
    </source>
</evidence>
<name>A0ABY3G885_9BACT</name>
<gene>
    <name evidence="1" type="ORF">XK09_05610</name>
</gene>
<sequence>MPLIYWKNGKLKFLGLTLLKIRYKNNGAYLSVLSIPIYKLKKISKLINLSNEFATNKSFDTRSFDKSIDELISTKQKINAPLNRDKIAYLVTLCGDIGGHTKCIRDLIKSLNNGYEQEIFLHNIQIAKDMLQNFYPK</sequence>